<evidence type="ECO:0000259" key="2">
    <source>
        <dbReference type="Pfam" id="PF20615"/>
    </source>
</evidence>
<evidence type="ECO:0000313" key="3">
    <source>
        <dbReference type="EMBL" id="GAA3024698.1"/>
    </source>
</evidence>
<feature type="compositionally biased region" description="Acidic residues" evidence="1">
    <location>
        <begin position="1"/>
        <end position="10"/>
    </location>
</feature>
<proteinExistence type="predicted"/>
<dbReference type="RefSeq" id="WP_290704147.1">
    <property type="nucleotide sequence ID" value="NZ_BAAAVS010000002.1"/>
</dbReference>
<dbReference type="Pfam" id="PF20615">
    <property type="entry name" value="DUF6802"/>
    <property type="match status" value="1"/>
</dbReference>
<feature type="region of interest" description="Disordered" evidence="1">
    <location>
        <begin position="1"/>
        <end position="21"/>
    </location>
</feature>
<accession>A0ABN3YBH1</accession>
<feature type="compositionally biased region" description="Polar residues" evidence="1">
    <location>
        <begin position="82"/>
        <end position="95"/>
    </location>
</feature>
<protein>
    <recommendedName>
        <fullName evidence="2">DUF6802 domain-containing protein</fullName>
    </recommendedName>
</protein>
<name>A0ABN3YBH1_9ACTN</name>
<gene>
    <name evidence="3" type="ORF">GCM10010528_03340</name>
</gene>
<dbReference type="InterPro" id="IPR046543">
    <property type="entry name" value="DUF6802"/>
</dbReference>
<evidence type="ECO:0000256" key="1">
    <source>
        <dbReference type="SAM" id="MobiDB-lite"/>
    </source>
</evidence>
<dbReference type="EMBL" id="BAAAVS010000002">
    <property type="protein sequence ID" value="GAA3024698.1"/>
    <property type="molecule type" value="Genomic_DNA"/>
</dbReference>
<sequence>MDGDLPDDEAAGAHGTAGGVGEHLWLSESGRLWDLGPATADTDADGVGDSLSRNDAAGLTVFTDTDGDHRVDLVTRIGADGSVSSSTYDPDTGQWSAARPGRLR</sequence>
<organism evidence="3 4">
    <name type="scientific">Gordonia defluvii</name>
    <dbReference type="NCBI Taxonomy" id="283718"/>
    <lineage>
        <taxon>Bacteria</taxon>
        <taxon>Bacillati</taxon>
        <taxon>Actinomycetota</taxon>
        <taxon>Actinomycetes</taxon>
        <taxon>Mycobacteriales</taxon>
        <taxon>Gordoniaceae</taxon>
        <taxon>Gordonia</taxon>
    </lineage>
</organism>
<reference evidence="3 4" key="1">
    <citation type="journal article" date="2019" name="Int. J. Syst. Evol. Microbiol.">
        <title>The Global Catalogue of Microorganisms (GCM) 10K type strain sequencing project: providing services to taxonomists for standard genome sequencing and annotation.</title>
        <authorList>
            <consortium name="The Broad Institute Genomics Platform"/>
            <consortium name="The Broad Institute Genome Sequencing Center for Infectious Disease"/>
            <person name="Wu L."/>
            <person name="Ma J."/>
        </authorList>
    </citation>
    <scope>NUCLEOTIDE SEQUENCE [LARGE SCALE GENOMIC DNA]</scope>
    <source>
        <strain evidence="3 4">JCM 14234</strain>
    </source>
</reference>
<feature type="domain" description="DUF6802" evidence="2">
    <location>
        <begin position="34"/>
        <end position="91"/>
    </location>
</feature>
<comment type="caution">
    <text evidence="3">The sequence shown here is derived from an EMBL/GenBank/DDBJ whole genome shotgun (WGS) entry which is preliminary data.</text>
</comment>
<keyword evidence="4" id="KW-1185">Reference proteome</keyword>
<evidence type="ECO:0000313" key="4">
    <source>
        <dbReference type="Proteomes" id="UP001501035"/>
    </source>
</evidence>
<dbReference type="Proteomes" id="UP001501035">
    <property type="component" value="Unassembled WGS sequence"/>
</dbReference>
<feature type="region of interest" description="Disordered" evidence="1">
    <location>
        <begin position="79"/>
        <end position="104"/>
    </location>
</feature>